<keyword evidence="1" id="KW-0175">Coiled coil</keyword>
<protein>
    <submittedName>
        <fullName evidence="2">Uncharacterized protein</fullName>
    </submittedName>
</protein>
<gene>
    <name evidence="2" type="ORF">GCS15_14880</name>
</gene>
<sequence>MFKTIVDTLIAQRRDRKIKESERRQENYRAKRENLTEVYRSLILIVNLFPNESPTDIIKNIKYGPYYSLENYNGIFRTLDYKIEDYEKRKSFSN</sequence>
<dbReference type="EMBL" id="AAMEBU010000050">
    <property type="protein sequence ID" value="EDG4142297.1"/>
    <property type="molecule type" value="Genomic_DNA"/>
</dbReference>
<name>A0A630PPW4_LISMN</name>
<accession>A0A630PPW4</accession>
<feature type="non-terminal residue" evidence="2">
    <location>
        <position position="94"/>
    </location>
</feature>
<proteinExistence type="predicted"/>
<comment type="caution">
    <text evidence="2">The sequence shown here is derived from an EMBL/GenBank/DDBJ whole genome shotgun (WGS) entry which is preliminary data.</text>
</comment>
<feature type="coiled-coil region" evidence="1">
    <location>
        <begin position="11"/>
        <end position="38"/>
    </location>
</feature>
<reference evidence="2" key="1">
    <citation type="submission" date="2019-10" db="EMBL/GenBank/DDBJ databases">
        <authorList>
            <person name="Ashton P.M."/>
            <person name="Dallman T."/>
            <person name="Nair S."/>
            <person name="De Pinna E."/>
            <person name="Peters T."/>
            <person name="Grant K."/>
        </authorList>
    </citation>
    <scope>NUCLEOTIDE SEQUENCE</scope>
    <source>
        <strain evidence="2">821023</strain>
    </source>
</reference>
<dbReference type="AlphaFoldDB" id="A0A630PPW4"/>
<evidence type="ECO:0000313" key="2">
    <source>
        <dbReference type="EMBL" id="EDG4142297.1"/>
    </source>
</evidence>
<organism evidence="2">
    <name type="scientific">Listeria monocytogenes</name>
    <dbReference type="NCBI Taxonomy" id="1639"/>
    <lineage>
        <taxon>Bacteria</taxon>
        <taxon>Bacillati</taxon>
        <taxon>Bacillota</taxon>
        <taxon>Bacilli</taxon>
        <taxon>Bacillales</taxon>
        <taxon>Listeriaceae</taxon>
        <taxon>Listeria</taxon>
    </lineage>
</organism>
<evidence type="ECO:0000256" key="1">
    <source>
        <dbReference type="SAM" id="Coils"/>
    </source>
</evidence>